<dbReference type="PANTHER" id="PTHR45460">
    <property type="entry name" value="SIMILAR TO CYSTEINE PROTEINASE"/>
    <property type="match status" value="1"/>
</dbReference>
<sequence>MLPMWFRGPPYQREDVFHSFFDPSFSWNGFLLFDTHTTLTRMLCFGLAIGVLSIEIGCRRSSDSASDNAIKDSVASKNNAPSSDAVKVADSRSLDDRLVERVRPQVEEFCSTCHVMPKPSGAPQSEWPQVVDQMYMTYQESGRTDVIVPDRTETVKFFQLQAPKSKGLPFAEQEFWLSGTDWMQRPVDLQTSRPPGISHLQWISSGLGDSPALVACDVNTGAVFATWSGDSESTTKRLATLFQPVHVEPCDIDADGLLDLIVGDVGEFNAADSDLGQVVVLRQSQPNATGEVGTMEKIVLADGLGRVAEVQPGDFDSDGDLDFVVAVFGWRKTGGLFLLRRDGDIDISLGSKAFTMETIDERAGPVNVPTMDLNGDGHLDFVALISQEHEAIEAFFNDGTGQFRNVVLYSAPDPSYGSTGIELVDLDGDDDMDVLFSNGDSFDRGAKRHHMVQWLENPFEDQRQWEESPASKPDQASRAEFVHHPLAIMPGVLRAQAGDFDGDGDLDVVAGALLASPTIKRWRGSGSPSLLLLRQTKPGQFEGEILETDFQYHLTLEVADMDADGIDEFAIGNFFRDEESDAPHIQWWKER</sequence>
<evidence type="ECO:0000313" key="2">
    <source>
        <dbReference type="EMBL" id="CAD75261.1"/>
    </source>
</evidence>
<dbReference type="AlphaFoldDB" id="Q7UP04"/>
<dbReference type="STRING" id="243090.RB7238"/>
<gene>
    <name evidence="2" type="ordered locus">RB7238</name>
</gene>
<keyword evidence="1" id="KW-0732">Signal</keyword>
<dbReference type="InterPro" id="IPR028994">
    <property type="entry name" value="Integrin_alpha_N"/>
</dbReference>
<dbReference type="PANTHER" id="PTHR45460:SF2">
    <property type="entry name" value="ALPHA 1,3 GLUCANASE, GH71 FAMILY (EUROFUNG)"/>
    <property type="match status" value="1"/>
</dbReference>
<protein>
    <recommendedName>
        <fullName evidence="4">FG-GAP repeat domain protein</fullName>
    </recommendedName>
</protein>
<dbReference type="eggNOG" id="COG4636">
    <property type="taxonomic scope" value="Bacteria"/>
</dbReference>
<evidence type="ECO:0008006" key="4">
    <source>
        <dbReference type="Google" id="ProtNLM"/>
    </source>
</evidence>
<dbReference type="InterPro" id="IPR013517">
    <property type="entry name" value="FG-GAP"/>
</dbReference>
<evidence type="ECO:0000256" key="1">
    <source>
        <dbReference type="ARBA" id="ARBA00022729"/>
    </source>
</evidence>
<accession>Q7UP04</accession>
<dbReference type="OrthoDB" id="227135at2"/>
<dbReference type="EMBL" id="BX294145">
    <property type="protein sequence ID" value="CAD75261.1"/>
    <property type="molecule type" value="Genomic_DNA"/>
</dbReference>
<dbReference type="KEGG" id="rba:RB7238"/>
<dbReference type="EnsemblBacteria" id="CAD75261">
    <property type="protein sequence ID" value="CAD75261"/>
    <property type="gene ID" value="RB7238"/>
</dbReference>
<name>Q7UP04_RHOBA</name>
<proteinExistence type="predicted"/>
<dbReference type="Pfam" id="PF13517">
    <property type="entry name" value="FG-GAP_3"/>
    <property type="match status" value="2"/>
</dbReference>
<organism evidence="2 3">
    <name type="scientific">Rhodopirellula baltica (strain DSM 10527 / NCIMB 13988 / SH1)</name>
    <dbReference type="NCBI Taxonomy" id="243090"/>
    <lineage>
        <taxon>Bacteria</taxon>
        <taxon>Pseudomonadati</taxon>
        <taxon>Planctomycetota</taxon>
        <taxon>Planctomycetia</taxon>
        <taxon>Pirellulales</taxon>
        <taxon>Pirellulaceae</taxon>
        <taxon>Rhodopirellula</taxon>
    </lineage>
</organism>
<dbReference type="InParanoid" id="Q7UP04"/>
<dbReference type="Proteomes" id="UP000001025">
    <property type="component" value="Chromosome"/>
</dbReference>
<dbReference type="PATRIC" id="fig|243090.15.peg.3506"/>
<keyword evidence="3" id="KW-1185">Reference proteome</keyword>
<dbReference type="SUPFAM" id="SSF69318">
    <property type="entry name" value="Integrin alpha N-terminal domain"/>
    <property type="match status" value="1"/>
</dbReference>
<dbReference type="HOGENOM" id="CLU_495089_0_0_0"/>
<dbReference type="Gene3D" id="2.130.10.130">
    <property type="entry name" value="Integrin alpha, N-terminal"/>
    <property type="match status" value="2"/>
</dbReference>
<evidence type="ECO:0000313" key="3">
    <source>
        <dbReference type="Proteomes" id="UP000001025"/>
    </source>
</evidence>
<reference evidence="2 3" key="1">
    <citation type="journal article" date="2003" name="Proc. Natl. Acad. Sci. U.S.A.">
        <title>Complete genome sequence of the marine planctomycete Pirellula sp. strain 1.</title>
        <authorList>
            <person name="Gloeckner F.O."/>
            <person name="Kube M."/>
            <person name="Bauer M."/>
            <person name="Teeling H."/>
            <person name="Lombardot T."/>
            <person name="Ludwig W."/>
            <person name="Gade D."/>
            <person name="Beck A."/>
            <person name="Borzym K."/>
            <person name="Heitmann K."/>
            <person name="Rabus R."/>
            <person name="Schlesner H."/>
            <person name="Amann R."/>
            <person name="Reinhardt R."/>
        </authorList>
    </citation>
    <scope>NUCLEOTIDE SEQUENCE [LARGE SCALE GENOMIC DNA]</scope>
    <source>
        <strain evidence="3">DSM 10527 / NCIMB 13988 / SH1</strain>
    </source>
</reference>